<evidence type="ECO:0000313" key="1">
    <source>
        <dbReference type="EMBL" id="EGO65625.1"/>
    </source>
</evidence>
<dbReference type="EMBL" id="AFGF01000016">
    <property type="protein sequence ID" value="EGO65625.1"/>
    <property type="molecule type" value="Genomic_DNA"/>
</dbReference>
<evidence type="ECO:0000313" key="2">
    <source>
        <dbReference type="Proteomes" id="UP000003240"/>
    </source>
</evidence>
<dbReference type="InterPro" id="IPR015943">
    <property type="entry name" value="WD40/YVTN_repeat-like_dom_sf"/>
</dbReference>
<dbReference type="Proteomes" id="UP000003240">
    <property type="component" value="Unassembled WGS sequence"/>
</dbReference>
<reference evidence="1 2" key="1">
    <citation type="journal article" date="2011" name="EMBO J.">
        <title>Structural diversity of bacterial flagellar motors.</title>
        <authorList>
            <person name="Chen S."/>
            <person name="Beeby M."/>
            <person name="Murphy G.E."/>
            <person name="Leadbetter J.R."/>
            <person name="Hendrixson D.R."/>
            <person name="Briegel A."/>
            <person name="Li Z."/>
            <person name="Shi J."/>
            <person name="Tocheva E.I."/>
            <person name="Muller A."/>
            <person name="Dobro M.J."/>
            <person name="Jensen G.J."/>
        </authorList>
    </citation>
    <scope>NUCLEOTIDE SEQUENCE [LARGE SCALE GENOMIC DNA]</scope>
    <source>
        <strain evidence="1 2">DSM 6540</strain>
    </source>
</reference>
<keyword evidence="2" id="KW-1185">Reference proteome</keyword>
<dbReference type="InterPro" id="IPR011047">
    <property type="entry name" value="Quinoprotein_ADH-like_sf"/>
</dbReference>
<sequence>MELVNSVTRNGGCALATGGEILYVSYYSSGASALVKYNPETLGSIGHVQLSSYAGSQLFGMVYDNGFLYTAYYNVNYVHKIDYATEAFNSTYSARGTGYVNYTVATDNNYVYYLMGNGRREKYLKSNMSLALSYLSSAGWDTNPAGAVIKDGYIYTVQYQSTIPWRVTKIDTSTLHTAAQLEVPNTNPSNSDAYPYDLCVIGNYLYVILRRAPGRIAKIDLNTFQWVDTVQFPGANTNDNISPERCLAVNGYIYAQCRTDPITIIKIDPSTMQIVESLKHSNLGSSSVSACRGMAYADGYLYSLTDTRLAKIYVGGAEPPAARSYSLVIGGDL</sequence>
<dbReference type="AlphaFoldDB" id="F7NEB3"/>
<dbReference type="RefSeq" id="WP_004092193.1">
    <property type="nucleotide sequence ID" value="NZ_AFGF01000016.1"/>
</dbReference>
<organism evidence="1 2">
    <name type="scientific">Acetonema longum DSM 6540</name>
    <dbReference type="NCBI Taxonomy" id="1009370"/>
    <lineage>
        <taxon>Bacteria</taxon>
        <taxon>Bacillati</taxon>
        <taxon>Bacillota</taxon>
        <taxon>Negativicutes</taxon>
        <taxon>Acetonemataceae</taxon>
        <taxon>Acetonema</taxon>
    </lineage>
</organism>
<name>F7NEB3_9FIRM</name>
<protein>
    <submittedName>
        <fullName evidence="1">Uncharacterized protein</fullName>
    </submittedName>
</protein>
<dbReference type="SUPFAM" id="SSF50998">
    <property type="entry name" value="Quinoprotein alcohol dehydrogenase-like"/>
    <property type="match status" value="1"/>
</dbReference>
<dbReference type="Gene3D" id="2.130.10.10">
    <property type="entry name" value="YVTN repeat-like/Quinoprotein amine dehydrogenase"/>
    <property type="match status" value="1"/>
</dbReference>
<comment type="caution">
    <text evidence="1">The sequence shown here is derived from an EMBL/GenBank/DDBJ whole genome shotgun (WGS) entry which is preliminary data.</text>
</comment>
<dbReference type="STRING" id="1009370.ALO_01879"/>
<gene>
    <name evidence="1" type="ORF">ALO_01879</name>
</gene>
<proteinExistence type="predicted"/>
<accession>F7NEB3</accession>